<dbReference type="GO" id="GO:0015159">
    <property type="term" value="F:polysaccharide transmembrane transporter activity"/>
    <property type="evidence" value="ECO:0007669"/>
    <property type="project" value="InterPro"/>
</dbReference>
<dbReference type="Gene3D" id="3.10.560.10">
    <property type="entry name" value="Outer membrane lipoprotein wza domain like"/>
    <property type="match status" value="1"/>
</dbReference>
<protein>
    <submittedName>
        <fullName evidence="4">Polysaccharide export protein</fullName>
    </submittedName>
</protein>
<dbReference type="KEGG" id="rfo:REIFOR_00244"/>
<dbReference type="InterPro" id="IPR003715">
    <property type="entry name" value="Poly_export_N"/>
</dbReference>
<evidence type="ECO:0000259" key="3">
    <source>
        <dbReference type="Pfam" id="PF10531"/>
    </source>
</evidence>
<evidence type="ECO:0000256" key="1">
    <source>
        <dbReference type="ARBA" id="ARBA00022729"/>
    </source>
</evidence>
<dbReference type="OrthoDB" id="9808421at2"/>
<dbReference type="EMBL" id="CP011797">
    <property type="protein sequence ID" value="ATX75421.1"/>
    <property type="molecule type" value="Genomic_DNA"/>
</dbReference>
<gene>
    <name evidence="4" type="ORF">REIFOR_00244</name>
</gene>
<evidence type="ECO:0000313" key="4">
    <source>
        <dbReference type="EMBL" id="ATX75421.1"/>
    </source>
</evidence>
<proteinExistence type="predicted"/>
<feature type="domain" description="Soluble ligand binding" evidence="3">
    <location>
        <begin position="110"/>
        <end position="155"/>
    </location>
</feature>
<dbReference type="InterPro" id="IPR019554">
    <property type="entry name" value="Soluble_ligand-bd"/>
</dbReference>
<keyword evidence="5" id="KW-1185">Reference proteome</keyword>
<organism evidence="4 5">
    <name type="scientific">Reinekea forsetii</name>
    <dbReference type="NCBI Taxonomy" id="1336806"/>
    <lineage>
        <taxon>Bacteria</taxon>
        <taxon>Pseudomonadati</taxon>
        <taxon>Pseudomonadota</taxon>
        <taxon>Gammaproteobacteria</taxon>
        <taxon>Oceanospirillales</taxon>
        <taxon>Saccharospirillaceae</taxon>
        <taxon>Reinekea</taxon>
    </lineage>
</organism>
<keyword evidence="1" id="KW-0732">Signal</keyword>
<evidence type="ECO:0000313" key="5">
    <source>
        <dbReference type="Proteomes" id="UP000229757"/>
    </source>
</evidence>
<dbReference type="Pfam" id="PF02563">
    <property type="entry name" value="Poly_export"/>
    <property type="match status" value="1"/>
</dbReference>
<reference evidence="4 5" key="1">
    <citation type="journal article" date="2017" name="Environ. Microbiol.">
        <title>Genomic and physiological analyses of 'Reinekea forsetii' reveal a versatile opportunistic lifestyle during spring algae blooms.</title>
        <authorList>
            <person name="Avci B."/>
            <person name="Hahnke R.L."/>
            <person name="Chafee M."/>
            <person name="Fischer T."/>
            <person name="Gruber-Vodicka H."/>
            <person name="Tegetmeyer H.E."/>
            <person name="Harder J."/>
            <person name="Fuchs B.M."/>
            <person name="Amann R.I."/>
            <person name="Teeling H."/>
        </authorList>
    </citation>
    <scope>NUCLEOTIDE SEQUENCE [LARGE SCALE GENOMIC DNA]</scope>
    <source>
        <strain evidence="4 5">Hel1_31_D35</strain>
    </source>
</reference>
<evidence type="ECO:0000259" key="2">
    <source>
        <dbReference type="Pfam" id="PF02563"/>
    </source>
</evidence>
<name>A0A2K8KND9_9GAMM</name>
<sequence length="196" mass="21281">MLWLIGCATAPAISSVPELTYSQQAYVIGIADQLRIDVWRNADLTRDVRVRPDGFITMPLMGDVQAQGQTPEALAAIISQELKAVIKNPEVAVTVSNPVSVTYQFRVRALGQVNQPISVAFTAGMTVVDLVLAAGGVSPFGAAQRTILYRLTRAGYVEHPVHLNAILLRGEIATNYLLQPADILIIPEKSVWKGEF</sequence>
<dbReference type="Pfam" id="PF10531">
    <property type="entry name" value="SLBB"/>
    <property type="match status" value="1"/>
</dbReference>
<dbReference type="AlphaFoldDB" id="A0A2K8KND9"/>
<dbReference type="PANTHER" id="PTHR33619:SF3">
    <property type="entry name" value="POLYSACCHARIDE EXPORT PROTEIN GFCE-RELATED"/>
    <property type="match status" value="1"/>
</dbReference>
<feature type="domain" description="Polysaccharide export protein N-terminal" evidence="2">
    <location>
        <begin position="22"/>
        <end position="95"/>
    </location>
</feature>
<dbReference type="Proteomes" id="UP000229757">
    <property type="component" value="Chromosome"/>
</dbReference>
<dbReference type="InterPro" id="IPR049712">
    <property type="entry name" value="Poly_export"/>
</dbReference>
<accession>A0A2K8KND9</accession>
<dbReference type="Gene3D" id="3.30.1950.10">
    <property type="entry name" value="wza like domain"/>
    <property type="match status" value="1"/>
</dbReference>
<dbReference type="PANTHER" id="PTHR33619">
    <property type="entry name" value="POLYSACCHARIDE EXPORT PROTEIN GFCE-RELATED"/>
    <property type="match status" value="1"/>
</dbReference>